<evidence type="ECO:0000313" key="6">
    <source>
        <dbReference type="EMBL" id="CAB4737571.1"/>
    </source>
</evidence>
<gene>
    <name evidence="6" type="ORF">UFOPK2788_00595</name>
</gene>
<proteinExistence type="predicted"/>
<sequence length="619" mass="69158">MAETKPLRLRTQRVPKKIAVAIENSVVQVCVDTGVYHLPDQYDYLVPESLSVLMVPGVFVKVPFGKNEVAGYVVSRLKSEVETSKLKLVSKLISPLPLLTEELIEIINLTCERYACKPWDVIRSAIPSRVAGPESIYESHSLSSNTRRNPKPKHQLTVTNSPDSLGRIINEILERNKESEQLLVIVPDERDLIQLLDTKLNHEPVLLTSNIDKSERYANYLKTRFLQPKLIVGTRSAIFTPLNPSSTILIFNDGDESMYERRHPNWNVRDIALLRSGDFSLHFLGASPTLETVRLAELGWIGKKSEGAVKREIVFSDSRTSDLSVIKEGLKVGNVLVVLAEVGYINSIACQKCRNRAVCECGGKLFLPSKGASPQCYLCTKVYSDWQCDWCQGKTIRTISKGSDRIAEEIGKAVPGYRVLTSKGSKRLDVLPNLAEHVLVIASYGCEPKGNYAAVVLKSVENLANRVELRSLESARRLLFENLIRVRGDKGSRIFVDLESNHPISQQLIRANAYDAALLEINDREVLNLPPFTRIAIISGESAAIRQLATQLEDNSLLHTVAVQPLLDKSETGKSQSRLILRANIVDSKDFSDFLRDLARYRGIKGLTSFQIRMDPFAI</sequence>
<evidence type="ECO:0000259" key="5">
    <source>
        <dbReference type="Pfam" id="PF17764"/>
    </source>
</evidence>
<dbReference type="GO" id="GO:0003677">
    <property type="term" value="F:DNA binding"/>
    <property type="evidence" value="ECO:0007669"/>
    <property type="project" value="UniProtKB-KW"/>
</dbReference>
<dbReference type="GO" id="GO:0006310">
    <property type="term" value="P:DNA recombination"/>
    <property type="evidence" value="ECO:0007669"/>
    <property type="project" value="TreeGrafter"/>
</dbReference>
<evidence type="ECO:0000256" key="2">
    <source>
        <dbReference type="ARBA" id="ARBA00022840"/>
    </source>
</evidence>
<accession>A0A6J6SRM9</accession>
<dbReference type="GO" id="GO:0005524">
    <property type="term" value="F:ATP binding"/>
    <property type="evidence" value="ECO:0007669"/>
    <property type="project" value="UniProtKB-KW"/>
</dbReference>
<dbReference type="InterPro" id="IPR027417">
    <property type="entry name" value="P-loop_NTPase"/>
</dbReference>
<dbReference type="AlphaFoldDB" id="A0A6J6SRM9"/>
<dbReference type="PANTHER" id="PTHR30580:SF0">
    <property type="entry name" value="PRIMOSOMAL PROTEIN N"/>
    <property type="match status" value="1"/>
</dbReference>
<keyword evidence="3" id="KW-0238">DNA-binding</keyword>
<keyword evidence="1" id="KW-0547">Nucleotide-binding</keyword>
<dbReference type="GO" id="GO:0043138">
    <property type="term" value="F:3'-5' DNA helicase activity"/>
    <property type="evidence" value="ECO:0007669"/>
    <property type="project" value="TreeGrafter"/>
</dbReference>
<keyword evidence="2" id="KW-0067">ATP-binding</keyword>
<evidence type="ECO:0000256" key="4">
    <source>
        <dbReference type="SAM" id="MobiDB-lite"/>
    </source>
</evidence>
<dbReference type="GO" id="GO:0006302">
    <property type="term" value="P:double-strand break repair"/>
    <property type="evidence" value="ECO:0007669"/>
    <property type="project" value="TreeGrafter"/>
</dbReference>
<feature type="region of interest" description="Disordered" evidence="4">
    <location>
        <begin position="137"/>
        <end position="161"/>
    </location>
</feature>
<protein>
    <submittedName>
        <fullName evidence="6">Unannotated protein</fullName>
    </submittedName>
</protein>
<dbReference type="Pfam" id="PF17764">
    <property type="entry name" value="PriA_3primeBD"/>
    <property type="match status" value="1"/>
</dbReference>
<dbReference type="InterPro" id="IPR042115">
    <property type="entry name" value="PriA_3primeBD_sf"/>
</dbReference>
<evidence type="ECO:0000256" key="1">
    <source>
        <dbReference type="ARBA" id="ARBA00022741"/>
    </source>
</evidence>
<feature type="domain" description="Primosomal protein N' 3' DNA-binding" evidence="5">
    <location>
        <begin position="28"/>
        <end position="127"/>
    </location>
</feature>
<evidence type="ECO:0000256" key="3">
    <source>
        <dbReference type="ARBA" id="ARBA00023125"/>
    </source>
</evidence>
<dbReference type="Gene3D" id="3.40.50.300">
    <property type="entry name" value="P-loop containing nucleotide triphosphate hydrolases"/>
    <property type="match status" value="1"/>
</dbReference>
<dbReference type="GO" id="GO:0006270">
    <property type="term" value="P:DNA replication initiation"/>
    <property type="evidence" value="ECO:0007669"/>
    <property type="project" value="TreeGrafter"/>
</dbReference>
<dbReference type="InterPro" id="IPR041222">
    <property type="entry name" value="PriA_3primeBD"/>
</dbReference>
<dbReference type="PANTHER" id="PTHR30580">
    <property type="entry name" value="PRIMOSOMAL PROTEIN N"/>
    <property type="match status" value="1"/>
</dbReference>
<organism evidence="6">
    <name type="scientific">freshwater metagenome</name>
    <dbReference type="NCBI Taxonomy" id="449393"/>
    <lineage>
        <taxon>unclassified sequences</taxon>
        <taxon>metagenomes</taxon>
        <taxon>ecological metagenomes</taxon>
    </lineage>
</organism>
<dbReference type="EMBL" id="CAEZYV010000074">
    <property type="protein sequence ID" value="CAB4737571.1"/>
    <property type="molecule type" value="Genomic_DNA"/>
</dbReference>
<feature type="compositionally biased region" description="Polar residues" evidence="4">
    <location>
        <begin position="138"/>
        <end position="147"/>
    </location>
</feature>
<dbReference type="Gene3D" id="3.40.1440.60">
    <property type="entry name" value="PriA, 3(prime) DNA-binding domain"/>
    <property type="match status" value="1"/>
</dbReference>
<reference evidence="6" key="1">
    <citation type="submission" date="2020-05" db="EMBL/GenBank/DDBJ databases">
        <authorList>
            <person name="Chiriac C."/>
            <person name="Salcher M."/>
            <person name="Ghai R."/>
            <person name="Kavagutti S V."/>
        </authorList>
    </citation>
    <scope>NUCLEOTIDE SEQUENCE</scope>
</reference>
<name>A0A6J6SRM9_9ZZZZ</name>